<dbReference type="GO" id="GO:0003729">
    <property type="term" value="F:mRNA binding"/>
    <property type="evidence" value="ECO:0007669"/>
    <property type="project" value="TreeGrafter"/>
</dbReference>
<dbReference type="Pfam" id="PF00572">
    <property type="entry name" value="Ribosomal_L13"/>
    <property type="match status" value="1"/>
</dbReference>
<dbReference type="Gene3D" id="3.90.1180.10">
    <property type="entry name" value="Ribosomal protein L13"/>
    <property type="match status" value="1"/>
</dbReference>
<evidence type="ECO:0008006" key="7">
    <source>
        <dbReference type="Google" id="ProtNLM"/>
    </source>
</evidence>
<dbReference type="EMBL" id="CAUYUE010000001">
    <property type="protein sequence ID" value="CAK0735147.1"/>
    <property type="molecule type" value="Genomic_DNA"/>
</dbReference>
<reference evidence="5 6" key="1">
    <citation type="submission" date="2023-10" db="EMBL/GenBank/DDBJ databases">
        <authorList>
            <person name="Maclean D."/>
            <person name="Macfadyen A."/>
        </authorList>
    </citation>
    <scope>NUCLEOTIDE SEQUENCE [LARGE SCALE GENOMIC DNA]</scope>
</reference>
<dbReference type="PANTHER" id="PTHR11545">
    <property type="entry name" value="RIBOSOMAL PROTEIN L13"/>
    <property type="match status" value="1"/>
</dbReference>
<dbReference type="PROSITE" id="PS00783">
    <property type="entry name" value="RIBOSOMAL_L13"/>
    <property type="match status" value="1"/>
</dbReference>
<dbReference type="HAMAP" id="MF_01366">
    <property type="entry name" value="Ribosomal_uL13"/>
    <property type="match status" value="1"/>
</dbReference>
<gene>
    <name evidence="5" type="ORF">CVIRNUC_000535</name>
</gene>
<accession>A0AAV1HR21</accession>
<dbReference type="PANTHER" id="PTHR11545:SF2">
    <property type="entry name" value="LARGE RIBOSOMAL SUBUNIT PROTEIN UL13M"/>
    <property type="match status" value="1"/>
</dbReference>
<keyword evidence="6" id="KW-1185">Reference proteome</keyword>
<dbReference type="CDD" id="cd00392">
    <property type="entry name" value="Ribosomal_L13"/>
    <property type="match status" value="1"/>
</dbReference>
<keyword evidence="2 4" id="KW-0689">Ribosomal protein</keyword>
<dbReference type="SUPFAM" id="SSF52161">
    <property type="entry name" value="Ribosomal protein L13"/>
    <property type="match status" value="1"/>
</dbReference>
<keyword evidence="3 4" id="KW-0687">Ribonucleoprotein</keyword>
<protein>
    <recommendedName>
        <fullName evidence="7">Ribosomal protein L13</fullName>
    </recommendedName>
</protein>
<evidence type="ECO:0000256" key="4">
    <source>
        <dbReference type="RuleBase" id="RU003877"/>
    </source>
</evidence>
<comment type="similarity">
    <text evidence="1 4">Belongs to the universal ribosomal protein uL13 family.</text>
</comment>
<organism evidence="5 6">
    <name type="scientific">Coccomyxa viridis</name>
    <dbReference type="NCBI Taxonomy" id="1274662"/>
    <lineage>
        <taxon>Eukaryota</taxon>
        <taxon>Viridiplantae</taxon>
        <taxon>Chlorophyta</taxon>
        <taxon>core chlorophytes</taxon>
        <taxon>Trebouxiophyceae</taxon>
        <taxon>Trebouxiophyceae incertae sedis</taxon>
        <taxon>Coccomyxaceae</taxon>
        <taxon>Coccomyxa</taxon>
    </lineage>
</organism>
<evidence type="ECO:0000313" key="5">
    <source>
        <dbReference type="EMBL" id="CAK0735147.1"/>
    </source>
</evidence>
<dbReference type="InterPro" id="IPR005822">
    <property type="entry name" value="Ribosomal_uL13"/>
</dbReference>
<evidence type="ECO:0000256" key="1">
    <source>
        <dbReference type="ARBA" id="ARBA00006227"/>
    </source>
</evidence>
<dbReference type="NCBIfam" id="TIGR01066">
    <property type="entry name" value="rplM_bact"/>
    <property type="match status" value="1"/>
</dbReference>
<proteinExistence type="inferred from homology"/>
<dbReference type="GO" id="GO:0017148">
    <property type="term" value="P:negative regulation of translation"/>
    <property type="evidence" value="ECO:0007669"/>
    <property type="project" value="TreeGrafter"/>
</dbReference>
<dbReference type="GO" id="GO:0006412">
    <property type="term" value="P:translation"/>
    <property type="evidence" value="ECO:0007669"/>
    <property type="project" value="InterPro"/>
</dbReference>
<evidence type="ECO:0000256" key="2">
    <source>
        <dbReference type="ARBA" id="ARBA00022980"/>
    </source>
</evidence>
<dbReference type="InterPro" id="IPR023563">
    <property type="entry name" value="Ribosomal_uL13_CS"/>
</dbReference>
<dbReference type="Proteomes" id="UP001314263">
    <property type="component" value="Unassembled WGS sequence"/>
</dbReference>
<dbReference type="InterPro" id="IPR036899">
    <property type="entry name" value="Ribosomal_uL13_sf"/>
</dbReference>
<dbReference type="GO" id="GO:0003735">
    <property type="term" value="F:structural constituent of ribosome"/>
    <property type="evidence" value="ECO:0007669"/>
    <property type="project" value="InterPro"/>
</dbReference>
<evidence type="ECO:0000256" key="3">
    <source>
        <dbReference type="ARBA" id="ARBA00023274"/>
    </source>
</evidence>
<comment type="caution">
    <text evidence="5">The sequence shown here is derived from an EMBL/GenBank/DDBJ whole genome shotgun (WGS) entry which is preliminary data.</text>
</comment>
<dbReference type="AlphaFoldDB" id="A0AAV1HR21"/>
<dbReference type="InterPro" id="IPR005823">
    <property type="entry name" value="Ribosomal_uL13_bac-type"/>
</dbReference>
<evidence type="ECO:0000313" key="6">
    <source>
        <dbReference type="Proteomes" id="UP001314263"/>
    </source>
</evidence>
<dbReference type="GO" id="GO:0005762">
    <property type="term" value="C:mitochondrial large ribosomal subunit"/>
    <property type="evidence" value="ECO:0007669"/>
    <property type="project" value="TreeGrafter"/>
</dbReference>
<name>A0AAV1HR21_9CHLO</name>
<sequence>MSRLLKGIKTAGLRLRLVDAKEQVVGRLASQLSAILQGKDKPTYQPERDLGDIVVVKNARHVEFTGKKWDQKLYRWHTGYPGGLKERPAHREHAKDPTSALRRAVYGMLPKNKLRKERARKLRIFPDDQHPFANHPQLVPWDVPTRRRRVKEPLFQLPEGFEPLNSTAYRKRFEHMLQPEAMARLTEQSDAVIPTAEPQPNA</sequence>